<dbReference type="EMBL" id="WJXZ01000015">
    <property type="protein sequence ID" value="MRS65440.1"/>
    <property type="molecule type" value="Genomic_DNA"/>
</dbReference>
<evidence type="ECO:0000313" key="1">
    <source>
        <dbReference type="EMBL" id="MRS65440.1"/>
    </source>
</evidence>
<organism evidence="1 2">
    <name type="scientific">Larkinella terrae</name>
    <dbReference type="NCBI Taxonomy" id="2025311"/>
    <lineage>
        <taxon>Bacteria</taxon>
        <taxon>Pseudomonadati</taxon>
        <taxon>Bacteroidota</taxon>
        <taxon>Cytophagia</taxon>
        <taxon>Cytophagales</taxon>
        <taxon>Spirosomataceae</taxon>
        <taxon>Larkinella</taxon>
    </lineage>
</organism>
<protein>
    <recommendedName>
        <fullName evidence="3">Lipoprotein</fullName>
    </recommendedName>
</protein>
<accession>A0A7K0EUF4</accession>
<dbReference type="PROSITE" id="PS51257">
    <property type="entry name" value="PROKAR_LIPOPROTEIN"/>
    <property type="match status" value="1"/>
</dbReference>
<gene>
    <name evidence="1" type="ORF">GJJ30_29385</name>
</gene>
<reference evidence="1 2" key="1">
    <citation type="journal article" date="2018" name="Antonie Van Leeuwenhoek">
        <title>Larkinella terrae sp. nov., isolated from soil on Jeju Island, South Korea.</title>
        <authorList>
            <person name="Ten L.N."/>
            <person name="Jeon J."/>
            <person name="Park S.J."/>
            <person name="Park S."/>
            <person name="Lee S.Y."/>
            <person name="Kim M.K."/>
            <person name="Jung H.Y."/>
        </authorList>
    </citation>
    <scope>NUCLEOTIDE SEQUENCE [LARGE SCALE GENOMIC DNA]</scope>
    <source>
        <strain evidence="1 2">KCTC 52001</strain>
    </source>
</reference>
<dbReference type="OrthoDB" id="956865at2"/>
<comment type="caution">
    <text evidence="1">The sequence shown here is derived from an EMBL/GenBank/DDBJ whole genome shotgun (WGS) entry which is preliminary data.</text>
</comment>
<dbReference type="RefSeq" id="WP_154178816.1">
    <property type="nucleotide sequence ID" value="NZ_WJXZ01000015.1"/>
</dbReference>
<dbReference type="Proteomes" id="UP000441754">
    <property type="component" value="Unassembled WGS sequence"/>
</dbReference>
<sequence>MRSLLSFVLILVLLSACDPSRNYVSPSDKLYKRWKSVEIGKDGKDWRELKPQDITEFMADGSVKYENRSMTCCSPVQVERQKKILKVVRTGTDGPCANVSCVAVSELHILSLTDTSLVLDFWSGEHSAFSISYVAAP</sequence>
<keyword evidence="2" id="KW-1185">Reference proteome</keyword>
<evidence type="ECO:0000313" key="2">
    <source>
        <dbReference type="Proteomes" id="UP000441754"/>
    </source>
</evidence>
<name>A0A7K0EUF4_9BACT</name>
<evidence type="ECO:0008006" key="3">
    <source>
        <dbReference type="Google" id="ProtNLM"/>
    </source>
</evidence>
<dbReference type="AlphaFoldDB" id="A0A7K0EUF4"/>
<proteinExistence type="predicted"/>